<dbReference type="Pfam" id="PF02875">
    <property type="entry name" value="Mur_ligase_C"/>
    <property type="match status" value="1"/>
</dbReference>
<protein>
    <recommendedName>
        <fullName evidence="3 14">UDP-N-acetylmuramate--L-alanine ligase</fullName>
        <ecNumber evidence="3 14">6.3.2.8</ecNumber>
    </recommendedName>
    <alternativeName>
        <fullName evidence="14">UDP-N-acetylmuramoyl-L-alanine synthetase</fullName>
    </alternativeName>
</protein>
<dbReference type="Gene3D" id="3.40.1190.10">
    <property type="entry name" value="Mur-like, catalytic domain"/>
    <property type="match status" value="1"/>
</dbReference>
<dbReference type="SUPFAM" id="SSF51984">
    <property type="entry name" value="MurCD N-terminal domain"/>
    <property type="match status" value="1"/>
</dbReference>
<evidence type="ECO:0000259" key="16">
    <source>
        <dbReference type="Pfam" id="PF01225"/>
    </source>
</evidence>
<dbReference type="SUPFAM" id="SSF53623">
    <property type="entry name" value="MurD-like peptide ligases, catalytic domain"/>
    <property type="match status" value="1"/>
</dbReference>
<keyword evidence="6 14" id="KW-0132">Cell division</keyword>
<evidence type="ECO:0000256" key="3">
    <source>
        <dbReference type="ARBA" id="ARBA00012211"/>
    </source>
</evidence>
<keyword evidence="15" id="KW-1133">Transmembrane helix</keyword>
<keyword evidence="15" id="KW-0812">Transmembrane</keyword>
<keyword evidence="9 14" id="KW-0133">Cell shape</keyword>
<keyword evidence="15" id="KW-0472">Membrane</keyword>
<dbReference type="PANTHER" id="PTHR43445:SF3">
    <property type="entry name" value="UDP-N-ACETYLMURAMATE--L-ALANINE LIGASE"/>
    <property type="match status" value="1"/>
</dbReference>
<evidence type="ECO:0000256" key="11">
    <source>
        <dbReference type="ARBA" id="ARBA00023306"/>
    </source>
</evidence>
<dbReference type="Gene3D" id="3.40.50.720">
    <property type="entry name" value="NAD(P)-binding Rossmann-like Domain"/>
    <property type="match status" value="1"/>
</dbReference>
<dbReference type="SUPFAM" id="SSF53244">
    <property type="entry name" value="MurD-like peptide ligases, peptide-binding domain"/>
    <property type="match status" value="1"/>
</dbReference>
<evidence type="ECO:0000256" key="9">
    <source>
        <dbReference type="ARBA" id="ARBA00022960"/>
    </source>
</evidence>
<dbReference type="GO" id="GO:0008763">
    <property type="term" value="F:UDP-N-acetylmuramate-L-alanine ligase activity"/>
    <property type="evidence" value="ECO:0007669"/>
    <property type="project" value="UniProtKB-UniRule"/>
</dbReference>
<dbReference type="InterPro" id="IPR013221">
    <property type="entry name" value="Mur_ligase_cen"/>
</dbReference>
<evidence type="ECO:0000256" key="13">
    <source>
        <dbReference type="ARBA" id="ARBA00047833"/>
    </source>
</evidence>
<feature type="domain" description="Mur ligase central" evidence="18">
    <location>
        <begin position="109"/>
        <end position="286"/>
    </location>
</feature>
<evidence type="ECO:0000256" key="7">
    <source>
        <dbReference type="ARBA" id="ARBA00022741"/>
    </source>
</evidence>
<dbReference type="GO" id="GO:0005737">
    <property type="term" value="C:cytoplasm"/>
    <property type="evidence" value="ECO:0007669"/>
    <property type="project" value="UniProtKB-SubCell"/>
</dbReference>
<sequence length="412" mass="44514">MTGKWYHFIGIGGVGMSGLAQVLLEMGMRVSGSDLVSSPVVESLRQRGAQIAIGHQAENIVDGLDAVVVSSAIPPSNIELSAACSKGLPVMTRGELLAKVMESYQGIAVTGSHGKTTTSAMIAVALAENGLDPTYLIGGHISELGGNAGLGKGRYLVAESDESDGSFLKQKPFIAVITNIDDDHLDYYRDISGILQAFQDFLSNIRRDGFALLCSDSDYVCQLSTDGVKTVTYGIQGNPHYQARNIVQKGLLTEAEVFHEGVFLGTLKLSIPGLHNIQNALAAVAVGMHLGLAFSDVARALAHFQGVERRFQLIAQYDGIKIIDDYAHHPTEIKALMEAALGVKRKRTITVFQPHRYSRTKFLREEFGKAFEGSDLVIITDIYAAGERPMDGVSAKLIVQELQKNGTKRCLY</sequence>
<dbReference type="UniPathway" id="UPA00219"/>
<dbReference type="Proteomes" id="UP000046155">
    <property type="component" value="Unassembled WGS sequence"/>
</dbReference>
<name>A0A0B7MFH5_9FIRM</name>
<keyword evidence="7 14" id="KW-0547">Nucleotide-binding</keyword>
<evidence type="ECO:0000256" key="8">
    <source>
        <dbReference type="ARBA" id="ARBA00022840"/>
    </source>
</evidence>
<feature type="transmembrane region" description="Helical" evidence="15">
    <location>
        <begin position="6"/>
        <end position="24"/>
    </location>
</feature>
<dbReference type="InterPro" id="IPR050061">
    <property type="entry name" value="MurCDEF_pg_biosynth"/>
</dbReference>
<dbReference type="GO" id="GO:0008360">
    <property type="term" value="P:regulation of cell shape"/>
    <property type="evidence" value="ECO:0007669"/>
    <property type="project" value="UniProtKB-KW"/>
</dbReference>
<reference evidence="20" key="1">
    <citation type="submission" date="2015-01" db="EMBL/GenBank/DDBJ databases">
        <authorList>
            <person name="Manzoor Shahid"/>
            <person name="Zubair Saima"/>
        </authorList>
    </citation>
    <scope>NUCLEOTIDE SEQUENCE [LARGE SCALE GENOMIC DNA]</scope>
    <source>
        <strain evidence="20">Sp3</strain>
    </source>
</reference>
<comment type="catalytic activity">
    <reaction evidence="13 14">
        <text>UDP-N-acetyl-alpha-D-muramate + L-alanine + ATP = UDP-N-acetyl-alpha-D-muramoyl-L-alanine + ADP + phosphate + H(+)</text>
        <dbReference type="Rhea" id="RHEA:23372"/>
        <dbReference type="ChEBI" id="CHEBI:15378"/>
        <dbReference type="ChEBI" id="CHEBI:30616"/>
        <dbReference type="ChEBI" id="CHEBI:43474"/>
        <dbReference type="ChEBI" id="CHEBI:57972"/>
        <dbReference type="ChEBI" id="CHEBI:70757"/>
        <dbReference type="ChEBI" id="CHEBI:83898"/>
        <dbReference type="ChEBI" id="CHEBI:456216"/>
        <dbReference type="EC" id="6.3.2.8"/>
    </reaction>
</comment>
<gene>
    <name evidence="14 19" type="primary">murC</name>
    <name evidence="19" type="ORF">SSCH_460009</name>
</gene>
<dbReference type="GO" id="GO:0051301">
    <property type="term" value="P:cell division"/>
    <property type="evidence" value="ECO:0007669"/>
    <property type="project" value="UniProtKB-KW"/>
</dbReference>
<dbReference type="GO" id="GO:0005524">
    <property type="term" value="F:ATP binding"/>
    <property type="evidence" value="ECO:0007669"/>
    <property type="project" value="UniProtKB-UniRule"/>
</dbReference>
<dbReference type="InterPro" id="IPR005758">
    <property type="entry name" value="UDP-N-AcMur_Ala_ligase_MurC"/>
</dbReference>
<comment type="function">
    <text evidence="14">Cell wall formation.</text>
</comment>
<feature type="domain" description="Mur ligase N-terminal catalytic" evidence="16">
    <location>
        <begin position="6"/>
        <end position="104"/>
    </location>
</feature>
<dbReference type="Pfam" id="PF01225">
    <property type="entry name" value="Mur_ligase"/>
    <property type="match status" value="1"/>
</dbReference>
<dbReference type="InterPro" id="IPR004101">
    <property type="entry name" value="Mur_ligase_C"/>
</dbReference>
<comment type="subcellular location">
    <subcellularLocation>
        <location evidence="1 14">Cytoplasm</location>
    </subcellularLocation>
</comment>
<dbReference type="Gene3D" id="3.90.190.20">
    <property type="entry name" value="Mur ligase, C-terminal domain"/>
    <property type="match status" value="1"/>
</dbReference>
<keyword evidence="4 14" id="KW-0963">Cytoplasm</keyword>
<proteinExistence type="inferred from homology"/>
<comment type="pathway">
    <text evidence="2 14">Cell wall biogenesis; peptidoglycan biosynthesis.</text>
</comment>
<evidence type="ECO:0000256" key="5">
    <source>
        <dbReference type="ARBA" id="ARBA00022598"/>
    </source>
</evidence>
<dbReference type="GO" id="GO:0071555">
    <property type="term" value="P:cell wall organization"/>
    <property type="evidence" value="ECO:0007669"/>
    <property type="project" value="UniProtKB-KW"/>
</dbReference>
<evidence type="ECO:0000256" key="12">
    <source>
        <dbReference type="ARBA" id="ARBA00023316"/>
    </source>
</evidence>
<dbReference type="AlphaFoldDB" id="A0A0B7MFH5"/>
<accession>A0A0B7MFH5</accession>
<comment type="similarity">
    <text evidence="14">Belongs to the MurCDEF family.</text>
</comment>
<dbReference type="InterPro" id="IPR036615">
    <property type="entry name" value="Mur_ligase_C_dom_sf"/>
</dbReference>
<evidence type="ECO:0000256" key="6">
    <source>
        <dbReference type="ARBA" id="ARBA00022618"/>
    </source>
</evidence>
<evidence type="ECO:0000259" key="17">
    <source>
        <dbReference type="Pfam" id="PF02875"/>
    </source>
</evidence>
<evidence type="ECO:0000259" key="18">
    <source>
        <dbReference type="Pfam" id="PF08245"/>
    </source>
</evidence>
<keyword evidence="5 14" id="KW-0436">Ligase</keyword>
<evidence type="ECO:0000256" key="14">
    <source>
        <dbReference type="HAMAP-Rule" id="MF_00046"/>
    </source>
</evidence>
<evidence type="ECO:0000313" key="19">
    <source>
        <dbReference type="EMBL" id="CEO89359.1"/>
    </source>
</evidence>
<keyword evidence="10 14" id="KW-0573">Peptidoglycan synthesis</keyword>
<keyword evidence="11 14" id="KW-0131">Cell cycle</keyword>
<dbReference type="Pfam" id="PF08245">
    <property type="entry name" value="Mur_ligase_M"/>
    <property type="match status" value="1"/>
</dbReference>
<dbReference type="NCBIfam" id="TIGR01082">
    <property type="entry name" value="murC"/>
    <property type="match status" value="1"/>
</dbReference>
<evidence type="ECO:0000256" key="10">
    <source>
        <dbReference type="ARBA" id="ARBA00022984"/>
    </source>
</evidence>
<feature type="domain" description="Mur ligase C-terminal" evidence="17">
    <location>
        <begin position="309"/>
        <end position="406"/>
    </location>
</feature>
<dbReference type="EMBL" id="CDRZ01000243">
    <property type="protein sequence ID" value="CEO89359.1"/>
    <property type="molecule type" value="Genomic_DNA"/>
</dbReference>
<evidence type="ECO:0000256" key="1">
    <source>
        <dbReference type="ARBA" id="ARBA00004496"/>
    </source>
</evidence>
<dbReference type="HAMAP" id="MF_00046">
    <property type="entry name" value="MurC"/>
    <property type="match status" value="1"/>
</dbReference>
<organism evidence="19 20">
    <name type="scientific">Syntrophaceticus schinkii</name>
    <dbReference type="NCBI Taxonomy" id="499207"/>
    <lineage>
        <taxon>Bacteria</taxon>
        <taxon>Bacillati</taxon>
        <taxon>Bacillota</taxon>
        <taxon>Clostridia</taxon>
        <taxon>Thermoanaerobacterales</taxon>
        <taxon>Thermoanaerobacterales Family III. Incertae Sedis</taxon>
        <taxon>Syntrophaceticus</taxon>
    </lineage>
</organism>
<keyword evidence="8 14" id="KW-0067">ATP-binding</keyword>
<keyword evidence="12 14" id="KW-0961">Cell wall biogenesis/degradation</keyword>
<evidence type="ECO:0000313" key="20">
    <source>
        <dbReference type="Proteomes" id="UP000046155"/>
    </source>
</evidence>
<dbReference type="PANTHER" id="PTHR43445">
    <property type="entry name" value="UDP-N-ACETYLMURAMATE--L-ALANINE LIGASE-RELATED"/>
    <property type="match status" value="1"/>
</dbReference>
<dbReference type="GO" id="GO:0009252">
    <property type="term" value="P:peptidoglycan biosynthetic process"/>
    <property type="evidence" value="ECO:0007669"/>
    <property type="project" value="UniProtKB-UniRule"/>
</dbReference>
<evidence type="ECO:0000256" key="4">
    <source>
        <dbReference type="ARBA" id="ARBA00022490"/>
    </source>
</evidence>
<evidence type="ECO:0000256" key="15">
    <source>
        <dbReference type="SAM" id="Phobius"/>
    </source>
</evidence>
<keyword evidence="20" id="KW-1185">Reference proteome</keyword>
<evidence type="ECO:0000256" key="2">
    <source>
        <dbReference type="ARBA" id="ARBA00004752"/>
    </source>
</evidence>
<feature type="binding site" evidence="14">
    <location>
        <begin position="111"/>
        <end position="117"/>
    </location>
    <ligand>
        <name>ATP</name>
        <dbReference type="ChEBI" id="CHEBI:30616"/>
    </ligand>
</feature>
<dbReference type="EC" id="6.3.2.8" evidence="3 14"/>
<dbReference type="InterPro" id="IPR000713">
    <property type="entry name" value="Mur_ligase_N"/>
</dbReference>
<dbReference type="RefSeq" id="WP_198142370.1">
    <property type="nucleotide sequence ID" value="NZ_CDRZ01000243.1"/>
</dbReference>
<dbReference type="InterPro" id="IPR036565">
    <property type="entry name" value="Mur-like_cat_sf"/>
</dbReference>